<dbReference type="GO" id="GO:0046872">
    <property type="term" value="F:metal ion binding"/>
    <property type="evidence" value="ECO:0007669"/>
    <property type="project" value="UniProtKB-KW"/>
</dbReference>
<dbReference type="PANTHER" id="PTHR42738:SF7">
    <property type="entry name" value="HYDROXYMETHYLGLUTARYL-COA LYASE"/>
    <property type="match status" value="1"/>
</dbReference>
<organism evidence="9 10">
    <name type="scientific">Glonium stellatum</name>
    <dbReference type="NCBI Taxonomy" id="574774"/>
    <lineage>
        <taxon>Eukaryota</taxon>
        <taxon>Fungi</taxon>
        <taxon>Dikarya</taxon>
        <taxon>Ascomycota</taxon>
        <taxon>Pezizomycotina</taxon>
        <taxon>Dothideomycetes</taxon>
        <taxon>Pleosporomycetidae</taxon>
        <taxon>Gloniales</taxon>
        <taxon>Gloniaceae</taxon>
        <taxon>Glonium</taxon>
    </lineage>
</organism>
<dbReference type="Gene3D" id="3.20.20.70">
    <property type="entry name" value="Aldolase class I"/>
    <property type="match status" value="1"/>
</dbReference>
<dbReference type="AlphaFoldDB" id="A0A8E2F625"/>
<sequence>MSSRYSCARLARLAARHPCRRTFATATANRPAEHIRIVEVGPRDGLQNEQTSIPLATKIELIERLAKTGLQTIEAGSFVSPKWVPQMANSSEILQHILQTPPASPHPITYQFLLPNVKGLDNFLAYYEPFSSKQTTYPTPPPSPDNDNGPALNTSSEDPNVMPSGAEAVGSSRATSGVPEIELSIFTAATESFTQKNTNCSIAESLERFTPIMSRAKTLNLKVRAYISVALGCPYEGPNVDPHKVADLALNLLEMGADEISVADTTGMGTAPKTAELLKTLNAAGVDKSDLALHFHDTYGQALVNSVVALEHGIRTFDSAVGGLGGCPFSPGATGNVATEDLVHCFHSLGAKTGVNIEKLAEVGDWISGELGRRNESNAGKAILSRLRKSQ</sequence>
<evidence type="ECO:0000256" key="1">
    <source>
        <dbReference type="ARBA" id="ARBA00005143"/>
    </source>
</evidence>
<evidence type="ECO:0000256" key="2">
    <source>
        <dbReference type="ARBA" id="ARBA00009405"/>
    </source>
</evidence>
<comment type="similarity">
    <text evidence="2">Belongs to the HMG-CoA lyase family.</text>
</comment>
<keyword evidence="4" id="KW-0479">Metal-binding</keyword>
<dbReference type="SUPFAM" id="SSF51569">
    <property type="entry name" value="Aldolase"/>
    <property type="match status" value="1"/>
</dbReference>
<dbReference type="OrthoDB" id="1905920at2759"/>
<evidence type="ECO:0000313" key="10">
    <source>
        <dbReference type="Proteomes" id="UP000250140"/>
    </source>
</evidence>
<dbReference type="InterPro" id="IPR043594">
    <property type="entry name" value="HMGL"/>
</dbReference>
<comment type="pathway">
    <text evidence="1">Metabolic intermediate metabolism; (S)-3-hydroxy-3-methylglutaryl-CoA degradation; acetoacetate from (S)-3-hydroxy-3-methylglutaryl-CoA: step 1/1.</text>
</comment>
<dbReference type="EMBL" id="KV749116">
    <property type="protein sequence ID" value="OCL11109.1"/>
    <property type="molecule type" value="Genomic_DNA"/>
</dbReference>
<evidence type="ECO:0000256" key="6">
    <source>
        <dbReference type="ARBA" id="ARBA00049877"/>
    </source>
</evidence>
<evidence type="ECO:0000256" key="3">
    <source>
        <dbReference type="ARBA" id="ARBA00012910"/>
    </source>
</evidence>
<evidence type="ECO:0000256" key="7">
    <source>
        <dbReference type="SAM" id="MobiDB-lite"/>
    </source>
</evidence>
<dbReference type="GO" id="GO:0004419">
    <property type="term" value="F:hydroxymethylglutaryl-CoA lyase activity"/>
    <property type="evidence" value="ECO:0007669"/>
    <property type="project" value="UniProtKB-EC"/>
</dbReference>
<keyword evidence="10" id="KW-1185">Reference proteome</keyword>
<evidence type="ECO:0000256" key="5">
    <source>
        <dbReference type="ARBA" id="ARBA00023239"/>
    </source>
</evidence>
<dbReference type="EC" id="4.1.3.4" evidence="3"/>
<evidence type="ECO:0000259" key="8">
    <source>
        <dbReference type="PROSITE" id="PS50991"/>
    </source>
</evidence>
<evidence type="ECO:0000313" key="9">
    <source>
        <dbReference type="EMBL" id="OCL11109.1"/>
    </source>
</evidence>
<feature type="domain" description="Pyruvate carboxyltransferase" evidence="8">
    <location>
        <begin position="35"/>
        <end position="361"/>
    </location>
</feature>
<reference evidence="9 10" key="1">
    <citation type="journal article" date="2016" name="Nat. Commun.">
        <title>Ectomycorrhizal ecology is imprinted in the genome of the dominant symbiotic fungus Cenococcum geophilum.</title>
        <authorList>
            <consortium name="DOE Joint Genome Institute"/>
            <person name="Peter M."/>
            <person name="Kohler A."/>
            <person name="Ohm R.A."/>
            <person name="Kuo A."/>
            <person name="Krutzmann J."/>
            <person name="Morin E."/>
            <person name="Arend M."/>
            <person name="Barry K.W."/>
            <person name="Binder M."/>
            <person name="Choi C."/>
            <person name="Clum A."/>
            <person name="Copeland A."/>
            <person name="Grisel N."/>
            <person name="Haridas S."/>
            <person name="Kipfer T."/>
            <person name="LaButti K."/>
            <person name="Lindquist E."/>
            <person name="Lipzen A."/>
            <person name="Maire R."/>
            <person name="Meier B."/>
            <person name="Mihaltcheva S."/>
            <person name="Molinier V."/>
            <person name="Murat C."/>
            <person name="Poggeler S."/>
            <person name="Quandt C.A."/>
            <person name="Sperisen C."/>
            <person name="Tritt A."/>
            <person name="Tisserant E."/>
            <person name="Crous P.W."/>
            <person name="Henrissat B."/>
            <person name="Nehls U."/>
            <person name="Egli S."/>
            <person name="Spatafora J.W."/>
            <person name="Grigoriev I.V."/>
            <person name="Martin F.M."/>
        </authorList>
    </citation>
    <scope>NUCLEOTIDE SEQUENCE [LARGE SCALE GENOMIC DNA]</scope>
    <source>
        <strain evidence="9 10">CBS 207.34</strain>
    </source>
</reference>
<dbReference type="UniPathway" id="UPA00896">
    <property type="reaction ID" value="UER00863"/>
</dbReference>
<evidence type="ECO:0000256" key="4">
    <source>
        <dbReference type="ARBA" id="ARBA00022723"/>
    </source>
</evidence>
<comment type="catalytic activity">
    <reaction evidence="6">
        <text>(3S)-3-hydroxy-3-methylglutaryl-CoA = acetoacetate + acetyl-CoA</text>
        <dbReference type="Rhea" id="RHEA:24404"/>
        <dbReference type="ChEBI" id="CHEBI:13705"/>
        <dbReference type="ChEBI" id="CHEBI:43074"/>
        <dbReference type="ChEBI" id="CHEBI:57288"/>
        <dbReference type="EC" id="4.1.3.4"/>
    </reaction>
</comment>
<gene>
    <name evidence="9" type="ORF">AOQ84DRAFT_314403</name>
</gene>
<dbReference type="PROSITE" id="PS50991">
    <property type="entry name" value="PYR_CT"/>
    <property type="match status" value="1"/>
</dbReference>
<dbReference type="InterPro" id="IPR013785">
    <property type="entry name" value="Aldolase_TIM"/>
</dbReference>
<dbReference type="CDD" id="cd07938">
    <property type="entry name" value="DRE_TIM_HMGL"/>
    <property type="match status" value="1"/>
</dbReference>
<dbReference type="Proteomes" id="UP000250140">
    <property type="component" value="Unassembled WGS sequence"/>
</dbReference>
<dbReference type="GO" id="GO:0006552">
    <property type="term" value="P:L-leucine catabolic process"/>
    <property type="evidence" value="ECO:0007669"/>
    <property type="project" value="TreeGrafter"/>
</dbReference>
<name>A0A8E2F625_9PEZI</name>
<accession>A0A8E2F625</accession>
<dbReference type="Pfam" id="PF00682">
    <property type="entry name" value="HMGL-like"/>
    <property type="match status" value="2"/>
</dbReference>
<protein>
    <recommendedName>
        <fullName evidence="3">hydroxymethylglutaryl-CoA lyase</fullName>
        <ecNumber evidence="3">4.1.3.4</ecNumber>
    </recommendedName>
</protein>
<dbReference type="GO" id="GO:0046951">
    <property type="term" value="P:ketone body biosynthetic process"/>
    <property type="evidence" value="ECO:0007669"/>
    <property type="project" value="TreeGrafter"/>
</dbReference>
<dbReference type="PANTHER" id="PTHR42738">
    <property type="entry name" value="HYDROXYMETHYLGLUTARYL-COA LYASE"/>
    <property type="match status" value="1"/>
</dbReference>
<dbReference type="NCBIfam" id="NF004283">
    <property type="entry name" value="PRK05692.1"/>
    <property type="match status" value="1"/>
</dbReference>
<dbReference type="InterPro" id="IPR000891">
    <property type="entry name" value="PYR_CT"/>
</dbReference>
<proteinExistence type="inferred from homology"/>
<feature type="region of interest" description="Disordered" evidence="7">
    <location>
        <begin position="134"/>
        <end position="175"/>
    </location>
</feature>
<keyword evidence="5 9" id="KW-0456">Lyase</keyword>